<dbReference type="Gene3D" id="3.30.70.250">
    <property type="entry name" value="Malonyl-CoA ACP transacylase, ACP-binding"/>
    <property type="match status" value="1"/>
</dbReference>
<dbReference type="SUPFAM" id="SSF55048">
    <property type="entry name" value="Probable ACP-binding domain of malonyl-CoA ACP transacylase"/>
    <property type="match status" value="1"/>
</dbReference>
<evidence type="ECO:0000259" key="8">
    <source>
        <dbReference type="SMART" id="SM00827"/>
    </source>
</evidence>
<dbReference type="GO" id="GO:0004314">
    <property type="term" value="F:[acyl-carrier-protein] S-malonyltransferase activity"/>
    <property type="evidence" value="ECO:0007669"/>
    <property type="project" value="UniProtKB-EC"/>
</dbReference>
<proteinExistence type="inferred from homology"/>
<feature type="domain" description="Malonyl-CoA:ACP transacylase (MAT)" evidence="8">
    <location>
        <begin position="6"/>
        <end position="303"/>
    </location>
</feature>
<protein>
    <recommendedName>
        <fullName evidence="2 6">Malonyl CoA-acyl carrier protein transacylase</fullName>
        <ecNumber evidence="1 6">2.3.1.39</ecNumber>
    </recommendedName>
</protein>
<dbReference type="eggNOG" id="COG0331">
    <property type="taxonomic scope" value="Bacteria"/>
</dbReference>
<dbReference type="HOGENOM" id="CLU_030558_0_1_5"/>
<evidence type="ECO:0000313" key="10">
    <source>
        <dbReference type="Proteomes" id="UP000010799"/>
    </source>
</evidence>
<evidence type="ECO:0000256" key="3">
    <source>
        <dbReference type="ARBA" id="ARBA00022679"/>
    </source>
</evidence>
<keyword evidence="3 6" id="KW-0808">Transferase</keyword>
<dbReference type="PANTHER" id="PTHR42681">
    <property type="entry name" value="MALONYL-COA-ACYL CARRIER PROTEIN TRANSACYLASE, MITOCHONDRIAL"/>
    <property type="match status" value="1"/>
</dbReference>
<sequence length="315" mass="33911">MSIGFVFPGQGSQIVGMGRDLAEAFPEARLVFEEVDESIGKKLSNIIWNGPEEELISTVNAQPALMAVSMAFIRVMESCGLCLKSKVAYVAGHSLGEYSALCAAKSFSLEDTAKLLSIRGQAMQEAVPVGQGAMAAVIGLDYSEIEDICKEETARSGTCQVANDNGNKQFVISGLKLAVERAMATSLKHGAKRVISLPVSGPFHSSLMEPAAEIMYQALDGVHKKDPIVPLISNVRAEPVYNIEKISELLVEQITGRVRWRETIEWFSANNVMTIYEIGAGKVLIGLAKRINPSILGVAVNDVCNIDIVLKSILG</sequence>
<evidence type="ECO:0000256" key="7">
    <source>
        <dbReference type="PIRSR" id="PIRSR000446-1"/>
    </source>
</evidence>
<comment type="similarity">
    <text evidence="6">Belongs to the fabD family.</text>
</comment>
<dbReference type="InterPro" id="IPR004410">
    <property type="entry name" value="Malonyl_CoA-ACP_transAc_FabD"/>
</dbReference>
<evidence type="ECO:0000256" key="6">
    <source>
        <dbReference type="PIRNR" id="PIRNR000446"/>
    </source>
</evidence>
<dbReference type="STRING" id="1215343.B488_10130"/>
<comment type="catalytic activity">
    <reaction evidence="5 6">
        <text>holo-[ACP] + malonyl-CoA = malonyl-[ACP] + CoA</text>
        <dbReference type="Rhea" id="RHEA:41792"/>
        <dbReference type="Rhea" id="RHEA-COMP:9623"/>
        <dbReference type="Rhea" id="RHEA-COMP:9685"/>
        <dbReference type="ChEBI" id="CHEBI:57287"/>
        <dbReference type="ChEBI" id="CHEBI:57384"/>
        <dbReference type="ChEBI" id="CHEBI:64479"/>
        <dbReference type="ChEBI" id="CHEBI:78449"/>
        <dbReference type="EC" id="2.3.1.39"/>
    </reaction>
</comment>
<dbReference type="InterPro" id="IPR014043">
    <property type="entry name" value="Acyl_transferase_dom"/>
</dbReference>
<reference evidence="9 10" key="1">
    <citation type="journal article" date="2012" name="Stand. Genomic Sci.">
        <title>Complete genome sequence of Liberibacter crescens BT-1.</title>
        <authorList>
            <person name="Leonard M.T."/>
            <person name="Fagen J.R."/>
            <person name="Davis-Richardson A.G."/>
            <person name="Davis M.J."/>
            <person name="Triplett E.W."/>
        </authorList>
    </citation>
    <scope>NUCLEOTIDE SEQUENCE [LARGE SCALE GENOMIC DNA]</scope>
    <source>
        <strain evidence="9 10">BT-1</strain>
    </source>
</reference>
<dbReference type="GO" id="GO:0006633">
    <property type="term" value="P:fatty acid biosynthetic process"/>
    <property type="evidence" value="ECO:0007669"/>
    <property type="project" value="TreeGrafter"/>
</dbReference>
<feature type="active site" evidence="7">
    <location>
        <position position="94"/>
    </location>
</feature>
<dbReference type="NCBIfam" id="TIGR00128">
    <property type="entry name" value="fabD"/>
    <property type="match status" value="1"/>
</dbReference>
<keyword evidence="4 6" id="KW-0012">Acyltransferase</keyword>
<dbReference type="SUPFAM" id="SSF52151">
    <property type="entry name" value="FabD/lysophospholipase-like"/>
    <property type="match status" value="1"/>
</dbReference>
<dbReference type="Gene3D" id="3.40.366.10">
    <property type="entry name" value="Malonyl-Coenzyme A Acyl Carrier Protein, domain 2"/>
    <property type="match status" value="1"/>
</dbReference>
<gene>
    <name evidence="9" type="ordered locus">B488_10130</name>
</gene>
<evidence type="ECO:0000313" key="9">
    <source>
        <dbReference type="EMBL" id="AGA65005.1"/>
    </source>
</evidence>
<organism evidence="9 10">
    <name type="scientific">Liberibacter crescens (strain BT-1)</name>
    <dbReference type="NCBI Taxonomy" id="1215343"/>
    <lineage>
        <taxon>Bacteria</taxon>
        <taxon>Pseudomonadati</taxon>
        <taxon>Pseudomonadota</taxon>
        <taxon>Alphaproteobacteria</taxon>
        <taxon>Hyphomicrobiales</taxon>
        <taxon>Rhizobiaceae</taxon>
        <taxon>Liberibacter</taxon>
    </lineage>
</organism>
<dbReference type="FunFam" id="3.30.70.250:FF:000001">
    <property type="entry name" value="Malonyl CoA-acyl carrier protein transacylase"/>
    <property type="match status" value="1"/>
</dbReference>
<dbReference type="EC" id="2.3.1.39" evidence="1 6"/>
<dbReference type="Proteomes" id="UP000010799">
    <property type="component" value="Chromosome"/>
</dbReference>
<dbReference type="InterPro" id="IPR050858">
    <property type="entry name" value="Mal-CoA-ACP_Trans/PKS_FabD"/>
</dbReference>
<evidence type="ECO:0000256" key="5">
    <source>
        <dbReference type="ARBA" id="ARBA00048462"/>
    </source>
</evidence>
<dbReference type="InterPro" id="IPR001227">
    <property type="entry name" value="Ac_transferase_dom_sf"/>
</dbReference>
<dbReference type="InterPro" id="IPR016036">
    <property type="entry name" value="Malonyl_transacylase_ACP-bd"/>
</dbReference>
<dbReference type="SMART" id="SM00827">
    <property type="entry name" value="PKS_AT"/>
    <property type="match status" value="1"/>
</dbReference>
<dbReference type="EMBL" id="CP003789">
    <property type="protein sequence ID" value="AGA65005.1"/>
    <property type="molecule type" value="Genomic_DNA"/>
</dbReference>
<dbReference type="Pfam" id="PF00698">
    <property type="entry name" value="Acyl_transf_1"/>
    <property type="match status" value="1"/>
</dbReference>
<keyword evidence="10" id="KW-1185">Reference proteome</keyword>
<evidence type="ECO:0000256" key="2">
    <source>
        <dbReference type="ARBA" id="ARBA00018953"/>
    </source>
</evidence>
<dbReference type="PATRIC" id="fig|1215343.11.peg.1041"/>
<dbReference type="GO" id="GO:0005829">
    <property type="term" value="C:cytosol"/>
    <property type="evidence" value="ECO:0007669"/>
    <property type="project" value="TreeGrafter"/>
</dbReference>
<dbReference type="InterPro" id="IPR024925">
    <property type="entry name" value="Malonyl_CoA-ACP_transAc"/>
</dbReference>
<dbReference type="RefSeq" id="WP_015273430.1">
    <property type="nucleotide sequence ID" value="NC_019907.1"/>
</dbReference>
<evidence type="ECO:0000256" key="1">
    <source>
        <dbReference type="ARBA" id="ARBA00013258"/>
    </source>
</evidence>
<dbReference type="PANTHER" id="PTHR42681:SF1">
    <property type="entry name" value="MALONYL-COA-ACYL CARRIER PROTEIN TRANSACYLASE, MITOCHONDRIAL"/>
    <property type="match status" value="1"/>
</dbReference>
<dbReference type="KEGG" id="lcc:B488_10130"/>
<feature type="active site" evidence="7">
    <location>
        <position position="204"/>
    </location>
</feature>
<accession>L0EVZ5</accession>
<dbReference type="InterPro" id="IPR016035">
    <property type="entry name" value="Acyl_Trfase/lysoPLipase"/>
</dbReference>
<evidence type="ECO:0000256" key="4">
    <source>
        <dbReference type="ARBA" id="ARBA00023315"/>
    </source>
</evidence>
<dbReference type="AlphaFoldDB" id="L0EVZ5"/>
<dbReference type="PIRSF" id="PIRSF000446">
    <property type="entry name" value="Mct"/>
    <property type="match status" value="1"/>
</dbReference>
<name>L0EVZ5_LIBCB</name>